<evidence type="ECO:0000256" key="1">
    <source>
        <dbReference type="ARBA" id="ARBA00009437"/>
    </source>
</evidence>
<keyword evidence="2" id="KW-0805">Transcription regulation</keyword>
<accession>A0A147INK4</accession>
<dbReference type="AlphaFoldDB" id="A0A147INK4"/>
<dbReference type="Pfam" id="PF03466">
    <property type="entry name" value="LysR_substrate"/>
    <property type="match status" value="1"/>
</dbReference>
<dbReference type="SUPFAM" id="SSF53850">
    <property type="entry name" value="Periplasmic binding protein-like II"/>
    <property type="match status" value="1"/>
</dbReference>
<evidence type="ECO:0000313" key="7">
    <source>
        <dbReference type="Proteomes" id="UP000074072"/>
    </source>
</evidence>
<evidence type="ECO:0000313" key="6">
    <source>
        <dbReference type="EMBL" id="KTT96828.1"/>
    </source>
</evidence>
<evidence type="ECO:0000256" key="3">
    <source>
        <dbReference type="ARBA" id="ARBA00023125"/>
    </source>
</evidence>
<dbReference type="Gene3D" id="3.40.190.290">
    <property type="match status" value="1"/>
</dbReference>
<dbReference type="PROSITE" id="PS50931">
    <property type="entry name" value="HTH_LYSR"/>
    <property type="match status" value="1"/>
</dbReference>
<dbReference type="InterPro" id="IPR000847">
    <property type="entry name" value="LysR_HTH_N"/>
</dbReference>
<dbReference type="GO" id="GO:0043565">
    <property type="term" value="F:sequence-specific DNA binding"/>
    <property type="evidence" value="ECO:0007669"/>
    <property type="project" value="TreeGrafter"/>
</dbReference>
<dbReference type="PANTHER" id="PTHR30537:SF1">
    <property type="entry name" value="HTH-TYPE TRANSCRIPTIONAL REGULATOR PGRR"/>
    <property type="match status" value="1"/>
</dbReference>
<dbReference type="FunFam" id="1.10.10.10:FF:000001">
    <property type="entry name" value="LysR family transcriptional regulator"/>
    <property type="match status" value="1"/>
</dbReference>
<keyword evidence="3" id="KW-0238">DNA-binding</keyword>
<dbReference type="InterPro" id="IPR036388">
    <property type="entry name" value="WH-like_DNA-bd_sf"/>
</dbReference>
<evidence type="ECO:0000256" key="4">
    <source>
        <dbReference type="ARBA" id="ARBA00023163"/>
    </source>
</evidence>
<comment type="similarity">
    <text evidence="1">Belongs to the LysR transcriptional regulatory family.</text>
</comment>
<dbReference type="SUPFAM" id="SSF46785">
    <property type="entry name" value="Winged helix' DNA-binding domain"/>
    <property type="match status" value="1"/>
</dbReference>
<dbReference type="InterPro" id="IPR036390">
    <property type="entry name" value="WH_DNA-bd_sf"/>
</dbReference>
<dbReference type="InterPro" id="IPR005119">
    <property type="entry name" value="LysR_subst-bd"/>
</dbReference>
<gene>
    <name evidence="6" type="ORF">SB4_14615</name>
</gene>
<dbReference type="Proteomes" id="UP000074072">
    <property type="component" value="Unassembled WGS sequence"/>
</dbReference>
<dbReference type="InterPro" id="IPR058163">
    <property type="entry name" value="LysR-type_TF_proteobact-type"/>
</dbReference>
<reference evidence="6 7" key="1">
    <citation type="journal article" date="2016" name="Front. Microbiol.">
        <title>Genomic Resource of Rice Seed Associated Bacteria.</title>
        <authorList>
            <person name="Midha S."/>
            <person name="Bansal K."/>
            <person name="Sharma S."/>
            <person name="Kumar N."/>
            <person name="Patil P.P."/>
            <person name="Chaudhry V."/>
            <person name="Patil P.B."/>
        </authorList>
    </citation>
    <scope>NUCLEOTIDE SEQUENCE [LARGE SCALE GENOMIC DNA]</scope>
    <source>
        <strain evidence="6 7">SB4</strain>
    </source>
</reference>
<comment type="caution">
    <text evidence="6">The sequence shown here is derived from an EMBL/GenBank/DDBJ whole genome shotgun (WGS) entry which is preliminary data.</text>
</comment>
<proteinExistence type="inferred from homology"/>
<feature type="domain" description="HTH lysR-type" evidence="5">
    <location>
        <begin position="1"/>
        <end position="61"/>
    </location>
</feature>
<dbReference type="EMBL" id="LDTE01000098">
    <property type="protein sequence ID" value="KTT96828.1"/>
    <property type="molecule type" value="Genomic_DNA"/>
</dbReference>
<dbReference type="GO" id="GO:0006351">
    <property type="term" value="P:DNA-templated transcription"/>
    <property type="evidence" value="ECO:0007669"/>
    <property type="project" value="TreeGrafter"/>
</dbReference>
<dbReference type="RefSeq" id="WP_058753145.1">
    <property type="nucleotide sequence ID" value="NZ_LDTE01000098.1"/>
</dbReference>
<dbReference type="PANTHER" id="PTHR30537">
    <property type="entry name" value="HTH-TYPE TRANSCRIPTIONAL REGULATOR"/>
    <property type="match status" value="1"/>
</dbReference>
<organism evidence="6 7">
    <name type="scientific">Sphingomonas sanguinis</name>
    <dbReference type="NCBI Taxonomy" id="33051"/>
    <lineage>
        <taxon>Bacteria</taxon>
        <taxon>Pseudomonadati</taxon>
        <taxon>Pseudomonadota</taxon>
        <taxon>Alphaproteobacteria</taxon>
        <taxon>Sphingomonadales</taxon>
        <taxon>Sphingomonadaceae</taxon>
        <taxon>Sphingomonas</taxon>
    </lineage>
</organism>
<sequence length="311" mass="33476">MDRERLARLSIFAAVVQAGGFRAAARTLAMSPSAVSHAVAELEAALGVRLLNRSTRSLALTDAGRALLDRIGPALGEIDAAVADARDSDAAPAGPVRITLTPLSAHALFAPHLAAFVDAYPGITLDLVIDDRFVDTVAEGYDLGVRLGETLRPDMIATRIGGPLRMAAVAAPAYLKRYGRPTSLEELADHRCLHRRLGGGIYRWEVTRGGADLVLDALPQTLIVNDDALLRRAVCDGAGIAFVIESVMADDLAAGRLVELFPEHCPPFLGFFIYHASRRQMRPAVRATIDFFVAANRVEPFRSPRLHDSLV</sequence>
<dbReference type="Pfam" id="PF00126">
    <property type="entry name" value="HTH_1"/>
    <property type="match status" value="1"/>
</dbReference>
<dbReference type="Gene3D" id="1.10.10.10">
    <property type="entry name" value="Winged helix-like DNA-binding domain superfamily/Winged helix DNA-binding domain"/>
    <property type="match status" value="1"/>
</dbReference>
<dbReference type="GO" id="GO:0003700">
    <property type="term" value="F:DNA-binding transcription factor activity"/>
    <property type="evidence" value="ECO:0007669"/>
    <property type="project" value="InterPro"/>
</dbReference>
<evidence type="ECO:0000256" key="2">
    <source>
        <dbReference type="ARBA" id="ARBA00023015"/>
    </source>
</evidence>
<evidence type="ECO:0000259" key="5">
    <source>
        <dbReference type="PROSITE" id="PS50931"/>
    </source>
</evidence>
<keyword evidence="4" id="KW-0804">Transcription</keyword>
<protein>
    <recommendedName>
        <fullName evidence="5">HTH lysR-type domain-containing protein</fullName>
    </recommendedName>
</protein>
<name>A0A147INK4_9SPHN</name>
<dbReference type="OrthoDB" id="9813056at2"/>
<dbReference type="PATRIC" id="fig|33051.4.peg.3892"/>